<reference evidence="6" key="1">
    <citation type="submission" date="2020-07" db="EMBL/GenBank/DDBJ databases">
        <authorList>
            <person name="Camacho E."/>
        </authorList>
    </citation>
    <scope>NUCLEOTIDE SEQUENCE</scope>
    <source>
        <strain evidence="6">MPO218</strain>
    </source>
</reference>
<dbReference type="PROSITE" id="PS00687">
    <property type="entry name" value="ALDEHYDE_DEHYDR_GLU"/>
    <property type="match status" value="1"/>
</dbReference>
<dbReference type="InterPro" id="IPR016163">
    <property type="entry name" value="Ald_DH_C"/>
</dbReference>
<dbReference type="Pfam" id="PF00171">
    <property type="entry name" value="Aldedh"/>
    <property type="match status" value="1"/>
</dbReference>
<dbReference type="PANTHER" id="PTHR11699">
    <property type="entry name" value="ALDEHYDE DEHYDROGENASE-RELATED"/>
    <property type="match status" value="1"/>
</dbReference>
<gene>
    <name evidence="6" type="ORF">HRJ34_25235</name>
</gene>
<protein>
    <submittedName>
        <fullName evidence="6">Aldehyde dehydrogenase family protein</fullName>
    </submittedName>
</protein>
<organism evidence="6 7">
    <name type="scientific">Rhizorhabdus wittichii</name>
    <dbReference type="NCBI Taxonomy" id="160791"/>
    <lineage>
        <taxon>Bacteria</taxon>
        <taxon>Pseudomonadati</taxon>
        <taxon>Pseudomonadota</taxon>
        <taxon>Alphaproteobacteria</taxon>
        <taxon>Sphingomonadales</taxon>
        <taxon>Sphingomonadaceae</taxon>
        <taxon>Rhizorhabdus</taxon>
    </lineage>
</organism>
<dbReference type="EMBL" id="CP059319">
    <property type="protein sequence ID" value="QTH21576.1"/>
    <property type="molecule type" value="Genomic_DNA"/>
</dbReference>
<dbReference type="FunFam" id="3.40.605.10:FF:000007">
    <property type="entry name" value="NAD/NADP-dependent betaine aldehyde dehydrogenase"/>
    <property type="match status" value="1"/>
</dbReference>
<dbReference type="InterPro" id="IPR016161">
    <property type="entry name" value="Ald_DH/histidinol_DH"/>
</dbReference>
<feature type="active site" evidence="3">
    <location>
        <position position="256"/>
    </location>
</feature>
<dbReference type="InterPro" id="IPR029510">
    <property type="entry name" value="Ald_DH_CS_GLU"/>
</dbReference>
<evidence type="ECO:0000256" key="4">
    <source>
        <dbReference type="RuleBase" id="RU003345"/>
    </source>
</evidence>
<dbReference type="Gene3D" id="3.40.309.10">
    <property type="entry name" value="Aldehyde Dehydrogenase, Chain A, domain 2"/>
    <property type="match status" value="1"/>
</dbReference>
<name>A0A975D2F4_9SPHN</name>
<accession>A0A975D2F4</accession>
<reference evidence="6" key="2">
    <citation type="submission" date="2021-04" db="EMBL/GenBank/DDBJ databases">
        <title>Isolation and genomic analysis of the ibuprofen-degrading bacterium Sphingomonas strain MPO218.</title>
        <authorList>
            <person name="Aulestia M."/>
            <person name="Flores A."/>
            <person name="Mangas E.L."/>
            <person name="Perez-Pulido A.J."/>
            <person name="Santero E."/>
            <person name="Camacho E.M."/>
        </authorList>
    </citation>
    <scope>NUCLEOTIDE SEQUENCE</scope>
    <source>
        <strain evidence="6">MPO218</strain>
    </source>
</reference>
<dbReference type="Proteomes" id="UP000664914">
    <property type="component" value="Chromosome"/>
</dbReference>
<dbReference type="RefSeq" id="WP_208632792.1">
    <property type="nucleotide sequence ID" value="NZ_CP059319.1"/>
</dbReference>
<dbReference type="SUPFAM" id="SSF53720">
    <property type="entry name" value="ALDH-like"/>
    <property type="match status" value="1"/>
</dbReference>
<evidence type="ECO:0000256" key="2">
    <source>
        <dbReference type="ARBA" id="ARBA00023002"/>
    </source>
</evidence>
<comment type="similarity">
    <text evidence="1 4">Belongs to the aldehyde dehydrogenase family.</text>
</comment>
<dbReference type="GO" id="GO:0016620">
    <property type="term" value="F:oxidoreductase activity, acting on the aldehyde or oxo group of donors, NAD or NADP as acceptor"/>
    <property type="evidence" value="ECO:0007669"/>
    <property type="project" value="InterPro"/>
</dbReference>
<dbReference type="InterPro" id="IPR015590">
    <property type="entry name" value="Aldehyde_DH_dom"/>
</dbReference>
<dbReference type="AlphaFoldDB" id="A0A975D2F4"/>
<evidence type="ECO:0000313" key="7">
    <source>
        <dbReference type="Proteomes" id="UP000664914"/>
    </source>
</evidence>
<evidence type="ECO:0000256" key="1">
    <source>
        <dbReference type="ARBA" id="ARBA00009986"/>
    </source>
</evidence>
<keyword evidence="2 4" id="KW-0560">Oxidoreductase</keyword>
<evidence type="ECO:0000313" key="6">
    <source>
        <dbReference type="EMBL" id="QTH21576.1"/>
    </source>
</evidence>
<proteinExistence type="inferred from homology"/>
<evidence type="ECO:0000259" key="5">
    <source>
        <dbReference type="Pfam" id="PF00171"/>
    </source>
</evidence>
<dbReference type="InterPro" id="IPR016162">
    <property type="entry name" value="Ald_DH_N"/>
</dbReference>
<sequence length="489" mass="51225">MIADAYPDADLRPIIAGRPTDPRSDRLLVLTDPATGRETARYAGSGQATVDQAVAAARSAFTGDWGLMGPGERMAILHRFADLVDREGDTIARADRIDVGKPISAARAEAGVAAGFIRYYAQAIDKAQRGIVAPTGIAATELQLRRPRGVIGMIVPWNYPVINLALKIAPALAAGNSVVAKPSEISPRSALILARLGAEAGLPAGALSVLPGDGATGEVIAVHGDIDMISFTGSTATGRAIMRGIGQSTLKPILLECGGKSPELLFDDMAGQDLDAIAAHIVAGAYANQGQLCVARTRLYIEDGLYEPLLDRVLAHAGALKAGDPDDPATTYGPLASDKQRATVERYIVDGIEAGAEMLLDGRRSTTGCFLEPTVFAVRGCDIALTRKEIFGPVLAVSRFRGEAEAIALANATAYGLAATIWTRDIGRAHRMARSVTAGTVKICSTPNPREGAGFAHAAEPARQSGFGIEGGLAALDSYSRLQSVEFRY</sequence>
<dbReference type="Gene3D" id="3.40.605.10">
    <property type="entry name" value="Aldehyde Dehydrogenase, Chain A, domain 1"/>
    <property type="match status" value="1"/>
</dbReference>
<evidence type="ECO:0000256" key="3">
    <source>
        <dbReference type="PROSITE-ProRule" id="PRU10007"/>
    </source>
</evidence>
<feature type="domain" description="Aldehyde dehydrogenase" evidence="5">
    <location>
        <begin position="28"/>
        <end position="485"/>
    </location>
</feature>